<proteinExistence type="predicted"/>
<sequence length="82" mass="9536">ASMTNIKAPQPPKMYSESNVWSKKSIWPGMSQIWNCTNEELDILITPHLPSLMILFVLSRKRVSLGETLWKTTFWIEDFPLL</sequence>
<protein>
    <submittedName>
        <fullName evidence="1">Uncharacterized protein</fullName>
    </submittedName>
</protein>
<feature type="non-terminal residue" evidence="1">
    <location>
        <position position="82"/>
    </location>
</feature>
<reference evidence="1 2" key="1">
    <citation type="submission" date="2019-01" db="EMBL/GenBank/DDBJ databases">
        <title>A draft genome assembly of the solar-powered sea slug Elysia chlorotica.</title>
        <authorList>
            <person name="Cai H."/>
            <person name="Li Q."/>
            <person name="Fang X."/>
            <person name="Li J."/>
            <person name="Curtis N.E."/>
            <person name="Altenburger A."/>
            <person name="Shibata T."/>
            <person name="Feng M."/>
            <person name="Maeda T."/>
            <person name="Schwartz J.A."/>
            <person name="Shigenobu S."/>
            <person name="Lundholm N."/>
            <person name="Nishiyama T."/>
            <person name="Yang H."/>
            <person name="Hasebe M."/>
            <person name="Li S."/>
            <person name="Pierce S.K."/>
            <person name="Wang J."/>
        </authorList>
    </citation>
    <scope>NUCLEOTIDE SEQUENCE [LARGE SCALE GENOMIC DNA]</scope>
    <source>
        <strain evidence="1">EC2010</strain>
        <tissue evidence="1">Whole organism of an adult</tissue>
    </source>
</reference>
<dbReference type="EMBL" id="RQTK01000657">
    <property type="protein sequence ID" value="RUS76507.1"/>
    <property type="molecule type" value="Genomic_DNA"/>
</dbReference>
<dbReference type="Proteomes" id="UP000271974">
    <property type="component" value="Unassembled WGS sequence"/>
</dbReference>
<dbReference type="AlphaFoldDB" id="A0A433T4M9"/>
<organism evidence="1 2">
    <name type="scientific">Elysia chlorotica</name>
    <name type="common">Eastern emerald elysia</name>
    <name type="synonym">Sea slug</name>
    <dbReference type="NCBI Taxonomy" id="188477"/>
    <lineage>
        <taxon>Eukaryota</taxon>
        <taxon>Metazoa</taxon>
        <taxon>Spiralia</taxon>
        <taxon>Lophotrochozoa</taxon>
        <taxon>Mollusca</taxon>
        <taxon>Gastropoda</taxon>
        <taxon>Heterobranchia</taxon>
        <taxon>Euthyneura</taxon>
        <taxon>Panpulmonata</taxon>
        <taxon>Sacoglossa</taxon>
        <taxon>Placobranchoidea</taxon>
        <taxon>Plakobranchidae</taxon>
        <taxon>Elysia</taxon>
    </lineage>
</organism>
<comment type="caution">
    <text evidence="1">The sequence shown here is derived from an EMBL/GenBank/DDBJ whole genome shotgun (WGS) entry which is preliminary data.</text>
</comment>
<dbReference type="OrthoDB" id="10482948at2759"/>
<accession>A0A433T4M9</accession>
<name>A0A433T4M9_ELYCH</name>
<evidence type="ECO:0000313" key="2">
    <source>
        <dbReference type="Proteomes" id="UP000271974"/>
    </source>
</evidence>
<feature type="non-terminal residue" evidence="1">
    <location>
        <position position="1"/>
    </location>
</feature>
<gene>
    <name evidence="1" type="ORF">EGW08_015732</name>
</gene>
<keyword evidence="2" id="KW-1185">Reference proteome</keyword>
<evidence type="ECO:0000313" key="1">
    <source>
        <dbReference type="EMBL" id="RUS76507.1"/>
    </source>
</evidence>